<dbReference type="Proteomes" id="UP001652660">
    <property type="component" value="Chromosome 6c"/>
</dbReference>
<proteinExistence type="predicted"/>
<name>A0ABM4UQN1_COFAR</name>
<accession>A0ABM4UQN1</accession>
<keyword evidence="2" id="KW-1185">Reference proteome</keyword>
<feature type="domain" description="KIB1-4 beta-propeller" evidence="1">
    <location>
        <begin position="156"/>
        <end position="387"/>
    </location>
</feature>
<reference evidence="3" key="1">
    <citation type="submission" date="2025-08" db="UniProtKB">
        <authorList>
            <consortium name="RefSeq"/>
        </authorList>
    </citation>
    <scope>IDENTIFICATION</scope>
    <source>
        <tissue evidence="3">Leaves</tissue>
    </source>
</reference>
<gene>
    <name evidence="3" type="primary">LOC140008652</name>
</gene>
<dbReference type="PANTHER" id="PTHR33110">
    <property type="entry name" value="F-BOX/KELCH-REPEAT PROTEIN-RELATED"/>
    <property type="match status" value="1"/>
</dbReference>
<dbReference type="Pfam" id="PF03478">
    <property type="entry name" value="Beta-prop_KIB1-4"/>
    <property type="match status" value="1"/>
</dbReference>
<organism evidence="2 3">
    <name type="scientific">Coffea arabica</name>
    <name type="common">Arabian coffee</name>
    <dbReference type="NCBI Taxonomy" id="13443"/>
    <lineage>
        <taxon>Eukaryota</taxon>
        <taxon>Viridiplantae</taxon>
        <taxon>Streptophyta</taxon>
        <taxon>Embryophyta</taxon>
        <taxon>Tracheophyta</taxon>
        <taxon>Spermatophyta</taxon>
        <taxon>Magnoliopsida</taxon>
        <taxon>eudicotyledons</taxon>
        <taxon>Gunneridae</taxon>
        <taxon>Pentapetalae</taxon>
        <taxon>asterids</taxon>
        <taxon>lamiids</taxon>
        <taxon>Gentianales</taxon>
        <taxon>Rubiaceae</taxon>
        <taxon>Ixoroideae</taxon>
        <taxon>Gardenieae complex</taxon>
        <taxon>Bertiereae - Coffeeae clade</taxon>
        <taxon>Coffeeae</taxon>
        <taxon>Coffea</taxon>
    </lineage>
</organism>
<dbReference type="GeneID" id="140008652"/>
<evidence type="ECO:0000313" key="3">
    <source>
        <dbReference type="RefSeq" id="XP_071909591.1"/>
    </source>
</evidence>
<protein>
    <recommendedName>
        <fullName evidence="1">KIB1-4 beta-propeller domain-containing protein</fullName>
    </recommendedName>
</protein>
<sequence length="434" mass="48901">MGTDKIQIENKSRPWADLPRDILRIIKNKLPCLSDKVSFDSVCKNWGTPGAKLPWVMTYYHNYTRWRSRSTDESFECQLFHPQDPTRFTSATVLIKNEISSAAIRDITPIYSPTCPVYSPTSPGYCPISHGYPIYCLTSPGLYPPTGRCICHDGRCPKVCASKQGWLLIVTADYLGSAKKSIFTFFNAFLDLVISVPKFAYDVELATFSTIPTSPRCVIFVLYCCSLGKTRVGTYKIGDVYWNTQVIAERKDDPQAKSILYVNELLYYIFQDGMLGCYSFEKNRSIILTEHFPRHFSVSSVYHFHLFGCDGEVRLATASKNCDEWCIFRFDHKENPMAWIAEKSLGGGAALFASPTSFVVRDLGDAADLAGCICYFDDETKEVKVFSLNDPPILKSPECKPLEDIRTMIKALKTLGSDGVTIWIQPPRPGSIRD</sequence>
<dbReference type="RefSeq" id="XP_071909591.1">
    <property type="nucleotide sequence ID" value="XM_072053490.1"/>
</dbReference>
<evidence type="ECO:0000259" key="1">
    <source>
        <dbReference type="Pfam" id="PF03478"/>
    </source>
</evidence>
<dbReference type="InterPro" id="IPR005174">
    <property type="entry name" value="KIB1-4_b-propeller"/>
</dbReference>
<evidence type="ECO:0000313" key="2">
    <source>
        <dbReference type="Proteomes" id="UP001652660"/>
    </source>
</evidence>